<keyword evidence="3" id="KW-0812">Transmembrane</keyword>
<evidence type="ECO:0000256" key="2">
    <source>
        <dbReference type="SAM" id="MobiDB-lite"/>
    </source>
</evidence>
<keyword evidence="5" id="KW-1185">Reference proteome</keyword>
<feature type="compositionally biased region" description="Basic and acidic residues" evidence="2">
    <location>
        <begin position="1"/>
        <end position="11"/>
    </location>
</feature>
<keyword evidence="1" id="KW-0175">Coiled coil</keyword>
<evidence type="ECO:0000313" key="4">
    <source>
        <dbReference type="EMBL" id="KAJ8607274.1"/>
    </source>
</evidence>
<dbReference type="AlphaFoldDB" id="A0AAD7XP25"/>
<feature type="transmembrane region" description="Helical" evidence="3">
    <location>
        <begin position="147"/>
        <end position="171"/>
    </location>
</feature>
<proteinExistence type="predicted"/>
<dbReference type="EMBL" id="JAQMWT010000224">
    <property type="protein sequence ID" value="KAJ8607274.1"/>
    <property type="molecule type" value="Genomic_DNA"/>
</dbReference>
<reference evidence="4" key="1">
    <citation type="submission" date="2023-01" db="EMBL/GenBank/DDBJ databases">
        <title>Metagenome sequencing of chrysophaentin producing Chrysophaeum taylorii.</title>
        <authorList>
            <person name="Davison J."/>
            <person name="Bewley C."/>
        </authorList>
    </citation>
    <scope>NUCLEOTIDE SEQUENCE</scope>
    <source>
        <strain evidence="4">NIES-1699</strain>
    </source>
</reference>
<keyword evidence="3" id="KW-1133">Transmembrane helix</keyword>
<keyword evidence="3" id="KW-0472">Membrane</keyword>
<comment type="caution">
    <text evidence="4">The sequence shown here is derived from an EMBL/GenBank/DDBJ whole genome shotgun (WGS) entry which is preliminary data.</text>
</comment>
<sequence length="190" mass="20760">MTRASYKESLRRSNASATTRWRSVQASAKQSALVDELRKSAERAAREASELRERVADSDAEVANLRRSFAQCDVRAPVKSEVLAESKIPDESEVQTPPSVVEVPAEAIAAAVLEVPAEAAVAGILDAKAQQQNQAVKQTRTRLRRTLRVTFVVVASTVVTAAIAIGARFLAVSQWRPSRPLALWRPSRPF</sequence>
<dbReference type="Proteomes" id="UP001230188">
    <property type="component" value="Unassembled WGS sequence"/>
</dbReference>
<evidence type="ECO:0000313" key="5">
    <source>
        <dbReference type="Proteomes" id="UP001230188"/>
    </source>
</evidence>
<feature type="region of interest" description="Disordered" evidence="2">
    <location>
        <begin position="1"/>
        <end position="23"/>
    </location>
</feature>
<evidence type="ECO:0000256" key="3">
    <source>
        <dbReference type="SAM" id="Phobius"/>
    </source>
</evidence>
<protein>
    <submittedName>
        <fullName evidence="4">Uncharacterized protein</fullName>
    </submittedName>
</protein>
<accession>A0AAD7XP25</accession>
<feature type="coiled-coil region" evidence="1">
    <location>
        <begin position="34"/>
        <end position="68"/>
    </location>
</feature>
<gene>
    <name evidence="4" type="ORF">CTAYLR_009525</name>
</gene>
<evidence type="ECO:0000256" key="1">
    <source>
        <dbReference type="SAM" id="Coils"/>
    </source>
</evidence>
<feature type="compositionally biased region" description="Polar residues" evidence="2">
    <location>
        <begin position="12"/>
        <end position="23"/>
    </location>
</feature>
<organism evidence="4 5">
    <name type="scientific">Chrysophaeum taylorii</name>
    <dbReference type="NCBI Taxonomy" id="2483200"/>
    <lineage>
        <taxon>Eukaryota</taxon>
        <taxon>Sar</taxon>
        <taxon>Stramenopiles</taxon>
        <taxon>Ochrophyta</taxon>
        <taxon>Pelagophyceae</taxon>
        <taxon>Pelagomonadales</taxon>
        <taxon>Pelagomonadaceae</taxon>
        <taxon>Chrysophaeum</taxon>
    </lineage>
</organism>
<name>A0AAD7XP25_9STRA</name>